<feature type="domain" description="TonB-dependent receptor plug" evidence="12">
    <location>
        <begin position="2"/>
        <end position="27"/>
    </location>
</feature>
<evidence type="ECO:0000256" key="8">
    <source>
        <dbReference type="ARBA" id="ARBA00023077"/>
    </source>
</evidence>
<name>A0ABU8GW02_9ACTN</name>
<keyword evidence="9 11" id="KW-0472">Membrane</keyword>
<evidence type="ECO:0000259" key="12">
    <source>
        <dbReference type="Pfam" id="PF07715"/>
    </source>
</evidence>
<dbReference type="PANTHER" id="PTHR32552:SF81">
    <property type="entry name" value="TONB-DEPENDENT OUTER MEMBRANE RECEPTOR"/>
    <property type="match status" value="1"/>
</dbReference>
<dbReference type="InterPro" id="IPR039426">
    <property type="entry name" value="TonB-dep_rcpt-like"/>
</dbReference>
<proteinExistence type="inferred from homology"/>
<keyword evidence="5 11" id="KW-0812">Transmembrane</keyword>
<dbReference type="PANTHER" id="PTHR32552">
    <property type="entry name" value="FERRICHROME IRON RECEPTOR-RELATED"/>
    <property type="match status" value="1"/>
</dbReference>
<feature type="non-terminal residue" evidence="13">
    <location>
        <position position="1"/>
    </location>
</feature>
<sequence>SINDVERIEVCRGAQSTIYGSDAVAGVINIITTKQDVTKPFNVKLTSTAGKLATFKNNIQLYGKKDKLSYTARYSHLKTDGFSAA</sequence>
<evidence type="ECO:0000256" key="6">
    <source>
        <dbReference type="ARBA" id="ARBA00023004"/>
    </source>
</evidence>
<dbReference type="Pfam" id="PF07715">
    <property type="entry name" value="Plug"/>
    <property type="match status" value="1"/>
</dbReference>
<reference evidence="13 14" key="1">
    <citation type="submission" date="2024-03" db="EMBL/GenBank/DDBJ databases">
        <title>First Report of Pectobacterium brasiliscabiei causing potato scab in china.</title>
        <authorList>
            <person name="Handique U."/>
        </authorList>
    </citation>
    <scope>NUCLEOTIDE SEQUENCE [LARGE SCALE GENOMIC DNA]</scope>
    <source>
        <strain evidence="13 14">ZRIMU1503</strain>
    </source>
</reference>
<dbReference type="Gene3D" id="2.40.170.20">
    <property type="entry name" value="TonB-dependent receptor, beta-barrel domain"/>
    <property type="match status" value="1"/>
</dbReference>
<keyword evidence="6" id="KW-0408">Iron</keyword>
<evidence type="ECO:0000313" key="14">
    <source>
        <dbReference type="Proteomes" id="UP001365781"/>
    </source>
</evidence>
<evidence type="ECO:0000256" key="11">
    <source>
        <dbReference type="PROSITE-ProRule" id="PRU01360"/>
    </source>
</evidence>
<comment type="caution">
    <text evidence="13">The sequence shown here is derived from an EMBL/GenBank/DDBJ whole genome shotgun (WGS) entry which is preliminary data.</text>
</comment>
<evidence type="ECO:0000256" key="5">
    <source>
        <dbReference type="ARBA" id="ARBA00022692"/>
    </source>
</evidence>
<keyword evidence="8" id="KW-0798">TonB box</keyword>
<dbReference type="SUPFAM" id="SSF56935">
    <property type="entry name" value="Porins"/>
    <property type="match status" value="1"/>
</dbReference>
<evidence type="ECO:0000256" key="2">
    <source>
        <dbReference type="ARBA" id="ARBA00022448"/>
    </source>
</evidence>
<evidence type="ECO:0000256" key="1">
    <source>
        <dbReference type="ARBA" id="ARBA00004571"/>
    </source>
</evidence>
<dbReference type="RefSeq" id="WP_336559231.1">
    <property type="nucleotide sequence ID" value="NZ_JBBAYM010000543.1"/>
</dbReference>
<keyword evidence="2 11" id="KW-0813">Transport</keyword>
<dbReference type="EMBL" id="JBBAYM010000543">
    <property type="protein sequence ID" value="MEI5617370.1"/>
    <property type="molecule type" value="Genomic_DNA"/>
</dbReference>
<keyword evidence="10 11" id="KW-0998">Cell outer membrane</keyword>
<protein>
    <submittedName>
        <fullName evidence="13">TonB-dependent receptor plug domain-containing protein</fullName>
    </submittedName>
</protein>
<gene>
    <name evidence="13" type="ORF">WB403_50640</name>
</gene>
<dbReference type="InterPro" id="IPR036942">
    <property type="entry name" value="Beta-barrel_TonB_sf"/>
</dbReference>
<evidence type="ECO:0000313" key="13">
    <source>
        <dbReference type="EMBL" id="MEI5617370.1"/>
    </source>
</evidence>
<keyword evidence="4" id="KW-0410">Iron transport</keyword>
<accession>A0ABU8GW02</accession>
<feature type="non-terminal residue" evidence="13">
    <location>
        <position position="85"/>
    </location>
</feature>
<dbReference type="Proteomes" id="UP001365781">
    <property type="component" value="Unassembled WGS sequence"/>
</dbReference>
<comment type="similarity">
    <text evidence="11">Belongs to the TonB-dependent receptor family.</text>
</comment>
<evidence type="ECO:0000256" key="10">
    <source>
        <dbReference type="ARBA" id="ARBA00023237"/>
    </source>
</evidence>
<keyword evidence="3 11" id="KW-1134">Transmembrane beta strand</keyword>
<keyword evidence="7" id="KW-0406">Ion transport</keyword>
<evidence type="ECO:0000256" key="9">
    <source>
        <dbReference type="ARBA" id="ARBA00023136"/>
    </source>
</evidence>
<dbReference type="InterPro" id="IPR012910">
    <property type="entry name" value="Plug_dom"/>
</dbReference>
<evidence type="ECO:0000256" key="4">
    <source>
        <dbReference type="ARBA" id="ARBA00022496"/>
    </source>
</evidence>
<dbReference type="PROSITE" id="PS52016">
    <property type="entry name" value="TONB_DEPENDENT_REC_3"/>
    <property type="match status" value="1"/>
</dbReference>
<keyword evidence="13" id="KW-0675">Receptor</keyword>
<evidence type="ECO:0000256" key="7">
    <source>
        <dbReference type="ARBA" id="ARBA00023065"/>
    </source>
</evidence>
<keyword evidence="14" id="KW-1185">Reference proteome</keyword>
<comment type="subcellular location">
    <subcellularLocation>
        <location evidence="1 11">Cell outer membrane</location>
        <topology evidence="1 11">Multi-pass membrane protein</topology>
    </subcellularLocation>
</comment>
<evidence type="ECO:0000256" key="3">
    <source>
        <dbReference type="ARBA" id="ARBA00022452"/>
    </source>
</evidence>
<organism evidence="13 14">
    <name type="scientific">Streptomyces brasiliscabiei</name>
    <dbReference type="NCBI Taxonomy" id="2736302"/>
    <lineage>
        <taxon>Bacteria</taxon>
        <taxon>Bacillati</taxon>
        <taxon>Actinomycetota</taxon>
        <taxon>Actinomycetes</taxon>
        <taxon>Kitasatosporales</taxon>
        <taxon>Streptomycetaceae</taxon>
        <taxon>Streptomyces</taxon>
    </lineage>
</organism>